<dbReference type="CDD" id="cd00200">
    <property type="entry name" value="WD40"/>
    <property type="match status" value="1"/>
</dbReference>
<dbReference type="InterPro" id="IPR015943">
    <property type="entry name" value="WD40/YVTN_repeat-like_dom_sf"/>
</dbReference>
<gene>
    <name evidence="8" type="ORF">V1264_008063</name>
</gene>
<dbReference type="GO" id="GO:0004842">
    <property type="term" value="F:ubiquitin-protein transferase activity"/>
    <property type="evidence" value="ECO:0007669"/>
    <property type="project" value="InterPro"/>
</dbReference>
<dbReference type="InterPro" id="IPR019775">
    <property type="entry name" value="WD40_repeat_CS"/>
</dbReference>
<dbReference type="Gene3D" id="1.10.150.50">
    <property type="entry name" value="Transcription Factor, Ets-1"/>
    <property type="match status" value="2"/>
</dbReference>
<keyword evidence="2 4" id="KW-0853">WD repeat</keyword>
<feature type="repeat" description="WD" evidence="4">
    <location>
        <begin position="139"/>
        <end position="171"/>
    </location>
</feature>
<dbReference type="Proteomes" id="UP001374579">
    <property type="component" value="Unassembled WGS sequence"/>
</dbReference>
<evidence type="ECO:0000313" key="8">
    <source>
        <dbReference type="EMBL" id="KAK7092291.1"/>
    </source>
</evidence>
<dbReference type="InterPro" id="IPR052085">
    <property type="entry name" value="WD-SAM-U-box"/>
</dbReference>
<feature type="repeat" description="WD" evidence="4">
    <location>
        <begin position="97"/>
        <end position="138"/>
    </location>
</feature>
<dbReference type="Pfam" id="PF04564">
    <property type="entry name" value="U-box"/>
    <property type="match status" value="1"/>
</dbReference>
<dbReference type="InterPro" id="IPR003613">
    <property type="entry name" value="Ubox_domain"/>
</dbReference>
<feature type="repeat" description="WD" evidence="4">
    <location>
        <begin position="12"/>
        <end position="42"/>
    </location>
</feature>
<comment type="caution">
    <text evidence="8">The sequence shown here is derived from an EMBL/GenBank/DDBJ whole genome shotgun (WGS) entry which is preliminary data.</text>
</comment>
<protein>
    <recommendedName>
        <fullName evidence="1">WD repeat, SAM and U-box domain-containing protein 1</fullName>
    </recommendedName>
</protein>
<evidence type="ECO:0000256" key="5">
    <source>
        <dbReference type="SAM" id="MobiDB-lite"/>
    </source>
</evidence>
<dbReference type="SMART" id="SM00454">
    <property type="entry name" value="SAM"/>
    <property type="match status" value="2"/>
</dbReference>
<keyword evidence="3" id="KW-0677">Repeat</keyword>
<dbReference type="SMART" id="SM00320">
    <property type="entry name" value="WD40"/>
    <property type="match status" value="7"/>
</dbReference>
<dbReference type="InterPro" id="IPR001680">
    <property type="entry name" value="WD40_rpt"/>
</dbReference>
<feature type="compositionally biased region" description="Low complexity" evidence="5">
    <location>
        <begin position="523"/>
        <end position="533"/>
    </location>
</feature>
<feature type="domain" description="SAM" evidence="6">
    <location>
        <begin position="455"/>
        <end position="512"/>
    </location>
</feature>
<feature type="repeat" description="WD" evidence="4">
    <location>
        <begin position="289"/>
        <end position="330"/>
    </location>
</feature>
<dbReference type="GO" id="GO:0016567">
    <property type="term" value="P:protein ubiquitination"/>
    <property type="evidence" value="ECO:0007669"/>
    <property type="project" value="InterPro"/>
</dbReference>
<evidence type="ECO:0000259" key="7">
    <source>
        <dbReference type="PROSITE" id="PS51698"/>
    </source>
</evidence>
<dbReference type="PROSITE" id="PS50082">
    <property type="entry name" value="WD_REPEATS_2"/>
    <property type="match status" value="6"/>
</dbReference>
<dbReference type="PRINTS" id="PR00320">
    <property type="entry name" value="GPROTEINBRPT"/>
</dbReference>
<dbReference type="PROSITE" id="PS51698">
    <property type="entry name" value="U_BOX"/>
    <property type="match status" value="1"/>
</dbReference>
<evidence type="ECO:0000256" key="3">
    <source>
        <dbReference type="ARBA" id="ARBA00022737"/>
    </source>
</evidence>
<proteinExistence type="predicted"/>
<dbReference type="InterPro" id="IPR013761">
    <property type="entry name" value="SAM/pointed_sf"/>
</dbReference>
<dbReference type="Pfam" id="PF00536">
    <property type="entry name" value="SAM_1"/>
    <property type="match status" value="2"/>
</dbReference>
<accession>A0AAN9ASF3</accession>
<organism evidence="8 9">
    <name type="scientific">Littorina saxatilis</name>
    <dbReference type="NCBI Taxonomy" id="31220"/>
    <lineage>
        <taxon>Eukaryota</taxon>
        <taxon>Metazoa</taxon>
        <taxon>Spiralia</taxon>
        <taxon>Lophotrochozoa</taxon>
        <taxon>Mollusca</taxon>
        <taxon>Gastropoda</taxon>
        <taxon>Caenogastropoda</taxon>
        <taxon>Littorinimorpha</taxon>
        <taxon>Littorinoidea</taxon>
        <taxon>Littorinidae</taxon>
        <taxon>Littorina</taxon>
    </lineage>
</organism>
<evidence type="ECO:0000259" key="6">
    <source>
        <dbReference type="PROSITE" id="PS50105"/>
    </source>
</evidence>
<dbReference type="PANTHER" id="PTHR46573:SF1">
    <property type="entry name" value="WD REPEAT, SAM AND U-BOX DOMAIN-CONTAINING PROTEIN 1"/>
    <property type="match status" value="1"/>
</dbReference>
<dbReference type="InterPro" id="IPR020472">
    <property type="entry name" value="WD40_PAC1"/>
</dbReference>
<dbReference type="CDD" id="cd16655">
    <property type="entry name" value="RING-Ubox_WDSUB1-like"/>
    <property type="match status" value="1"/>
</dbReference>
<dbReference type="InterPro" id="IPR001660">
    <property type="entry name" value="SAM"/>
</dbReference>
<feature type="repeat" description="WD" evidence="4">
    <location>
        <begin position="246"/>
        <end position="287"/>
    </location>
</feature>
<keyword evidence="9" id="KW-1185">Reference proteome</keyword>
<dbReference type="SMART" id="SM00504">
    <property type="entry name" value="Ubox"/>
    <property type="match status" value="1"/>
</dbReference>
<dbReference type="PANTHER" id="PTHR46573">
    <property type="entry name" value="WD REPEAT, SAM AND U-BOX DOMAIN-CONTAINING PROTEIN 1"/>
    <property type="match status" value="1"/>
</dbReference>
<dbReference type="SUPFAM" id="SSF57850">
    <property type="entry name" value="RING/U-box"/>
    <property type="match status" value="1"/>
</dbReference>
<dbReference type="SUPFAM" id="SSF47769">
    <property type="entry name" value="SAM/Pointed domain"/>
    <property type="match status" value="2"/>
</dbReference>
<dbReference type="InterPro" id="IPR036322">
    <property type="entry name" value="WD40_repeat_dom_sf"/>
</dbReference>
<evidence type="ECO:0000256" key="2">
    <source>
        <dbReference type="ARBA" id="ARBA00022574"/>
    </source>
</evidence>
<dbReference type="InterPro" id="IPR013083">
    <property type="entry name" value="Znf_RING/FYVE/PHD"/>
</dbReference>
<feature type="domain" description="U-box" evidence="7">
    <location>
        <begin position="540"/>
        <end position="613"/>
    </location>
</feature>
<reference evidence="8 9" key="1">
    <citation type="submission" date="2024-02" db="EMBL/GenBank/DDBJ databases">
        <title>Chromosome-scale genome assembly of the rough periwinkle Littorina saxatilis.</title>
        <authorList>
            <person name="De Jode A."/>
            <person name="Faria R."/>
            <person name="Formenti G."/>
            <person name="Sims Y."/>
            <person name="Smith T.P."/>
            <person name="Tracey A."/>
            <person name="Wood J.M.D."/>
            <person name="Zagrodzka Z.B."/>
            <person name="Johannesson K."/>
            <person name="Butlin R.K."/>
            <person name="Leder E.H."/>
        </authorList>
    </citation>
    <scope>NUCLEOTIDE SEQUENCE [LARGE SCALE GENOMIC DNA]</scope>
    <source>
        <strain evidence="8">Snail1</strain>
        <tissue evidence="8">Muscle</tissue>
    </source>
</reference>
<name>A0AAN9ASF3_9CAEN</name>
<dbReference type="PROSITE" id="PS00678">
    <property type="entry name" value="WD_REPEATS_1"/>
    <property type="match status" value="2"/>
</dbReference>
<dbReference type="Gene3D" id="2.130.10.10">
    <property type="entry name" value="YVTN repeat-like/Quinoprotein amine dehydrogenase"/>
    <property type="match status" value="3"/>
</dbReference>
<dbReference type="AlphaFoldDB" id="A0AAN9ASF3"/>
<dbReference type="PROSITE" id="PS50294">
    <property type="entry name" value="WD_REPEATS_REGION"/>
    <property type="match status" value="5"/>
</dbReference>
<dbReference type="EMBL" id="JBAMIC010000021">
    <property type="protein sequence ID" value="KAK7092291.1"/>
    <property type="molecule type" value="Genomic_DNA"/>
</dbReference>
<feature type="region of interest" description="Disordered" evidence="5">
    <location>
        <begin position="421"/>
        <end position="449"/>
    </location>
</feature>
<sequence length="613" mass="66676">MANMVASLIHTISTHTGDVTSVAATHGKLATTSGDKTVRLWSSEDYSELPCSPLLGHSYIIHYCTFSPLGTILATCSTDGKLILWDVKTGEIRAQFEHESKSSIRVCKFSPDSSRIVSGSEDDKICIWEIATKQLIRSFSGHEDTVQALAYSPDGHFLVSGCPNGDLFVWDAAYGHGRYLSLKIDAHDMGVTCCEFSPTFGSASKTDCLVVNLLLATCGKDHLVKLWTFTAQVGSSEVLLKCHASLPGHSDFVMCCAFSPLGNLLASGSLDKSIRLWNPLKGEALFAIDACHNRIVTSCAFTVDGQYLITGSMDRTVKIWKLTDTTRIMLGLNGYEQPEEQEVHSVSVPHALQGWTVGDVAQWLSALGLEQYQENFKKNAIDGTELFTLTATDLETSLGVSAFGHKNKMLRSRDLGGVIPQVSVAPSTPTTSSDKKAVEPSPSTSVDLTKPSKQWTVDNVVQWLATLGLAEYQDSFRRNAIDGAELFALTTADLETTLGVSALGHRNKMLRSRNPAPQTPQRAVASPAKAASSKAKDSLHGHDEFLCPITMEIMKDPVIAADGYTYDRSAIQAWLENGKDRSPMTNSVLAHKSLTPNRTLKMLIQKDPDRTAK</sequence>
<feature type="region of interest" description="Disordered" evidence="5">
    <location>
        <begin position="510"/>
        <end position="537"/>
    </location>
</feature>
<evidence type="ECO:0000313" key="9">
    <source>
        <dbReference type="Proteomes" id="UP001374579"/>
    </source>
</evidence>
<dbReference type="Gene3D" id="3.30.40.10">
    <property type="entry name" value="Zinc/RING finger domain, C3HC4 (zinc finger)"/>
    <property type="match status" value="1"/>
</dbReference>
<feature type="domain" description="SAM" evidence="6">
    <location>
        <begin position="355"/>
        <end position="412"/>
    </location>
</feature>
<dbReference type="Pfam" id="PF00400">
    <property type="entry name" value="WD40"/>
    <property type="match status" value="7"/>
</dbReference>
<dbReference type="SUPFAM" id="SSF50978">
    <property type="entry name" value="WD40 repeat-like"/>
    <property type="match status" value="1"/>
</dbReference>
<dbReference type="PROSITE" id="PS50105">
    <property type="entry name" value="SAM_DOMAIN"/>
    <property type="match status" value="2"/>
</dbReference>
<evidence type="ECO:0000256" key="1">
    <source>
        <dbReference type="ARBA" id="ARBA00020894"/>
    </source>
</evidence>
<evidence type="ECO:0000256" key="4">
    <source>
        <dbReference type="PROSITE-ProRule" id="PRU00221"/>
    </source>
</evidence>
<feature type="repeat" description="WD" evidence="4">
    <location>
        <begin position="54"/>
        <end position="95"/>
    </location>
</feature>